<feature type="compositionally biased region" description="Low complexity" evidence="4">
    <location>
        <begin position="71"/>
        <end position="83"/>
    </location>
</feature>
<dbReference type="InterPro" id="IPR056396">
    <property type="entry name" value="HEAT_SCC3-SA"/>
</dbReference>
<feature type="compositionally biased region" description="Polar residues" evidence="4">
    <location>
        <begin position="1029"/>
        <end position="1041"/>
    </location>
</feature>
<dbReference type="Proteomes" id="UP000752171">
    <property type="component" value="Unassembled WGS sequence"/>
</dbReference>
<feature type="region of interest" description="Disordered" evidence="4">
    <location>
        <begin position="20"/>
        <end position="41"/>
    </location>
</feature>
<dbReference type="AlphaFoldDB" id="A0A8T2KYJ5"/>
<dbReference type="InterPro" id="IPR013721">
    <property type="entry name" value="STAG"/>
</dbReference>
<gene>
    <name evidence="6" type="primary">STAG3</name>
    <name evidence="6" type="ORF">AMEX_G21871</name>
</gene>
<evidence type="ECO:0000259" key="5">
    <source>
        <dbReference type="PROSITE" id="PS51425"/>
    </source>
</evidence>
<dbReference type="PROSITE" id="PS51425">
    <property type="entry name" value="SCD"/>
    <property type="match status" value="1"/>
</dbReference>
<feature type="compositionally biased region" description="Polar residues" evidence="4">
    <location>
        <begin position="84"/>
        <end position="93"/>
    </location>
</feature>
<evidence type="ECO:0000313" key="6">
    <source>
        <dbReference type="EMBL" id="KAG9263737.1"/>
    </source>
</evidence>
<dbReference type="PANTHER" id="PTHR11199:SF10">
    <property type="entry name" value="COHESIN SUBUNIT SA"/>
    <property type="match status" value="1"/>
</dbReference>
<feature type="compositionally biased region" description="Polar residues" evidence="4">
    <location>
        <begin position="1078"/>
        <end position="1088"/>
    </location>
</feature>
<keyword evidence="3" id="KW-0175">Coiled coil</keyword>
<feature type="compositionally biased region" description="Basic and acidic residues" evidence="4">
    <location>
        <begin position="95"/>
        <end position="108"/>
    </location>
</feature>
<dbReference type="InterPro" id="IPR039662">
    <property type="entry name" value="Cohesin_Scc3/SA"/>
</dbReference>
<keyword evidence="2" id="KW-0158">Chromosome</keyword>
<feature type="coiled-coil region" evidence="3">
    <location>
        <begin position="283"/>
        <end position="320"/>
    </location>
</feature>
<dbReference type="InterPro" id="IPR020839">
    <property type="entry name" value="SCD"/>
</dbReference>
<feature type="compositionally biased region" description="Polar residues" evidence="4">
    <location>
        <begin position="1051"/>
        <end position="1065"/>
    </location>
</feature>
<dbReference type="Gene3D" id="1.25.10.10">
    <property type="entry name" value="Leucine-rich Repeat Variant"/>
    <property type="match status" value="1"/>
</dbReference>
<dbReference type="Pfam" id="PF24571">
    <property type="entry name" value="HEAT_SCC3-SA"/>
    <property type="match status" value="1"/>
</dbReference>
<dbReference type="GO" id="GO:0000785">
    <property type="term" value="C:chromatin"/>
    <property type="evidence" value="ECO:0007669"/>
    <property type="project" value="UniProtKB-UniRule"/>
</dbReference>
<dbReference type="GO" id="GO:0007062">
    <property type="term" value="P:sister chromatid cohesion"/>
    <property type="evidence" value="ECO:0007669"/>
    <property type="project" value="UniProtKB-UniRule"/>
</dbReference>
<sequence length="1159" mass="131940">MRGKAVTLSVFQQVFVNKGKSMKYEESDRDSSSPEDLDDVSDADFKLQLRISKRKLDMAVETASPKRLRQRTASQSASSSGTSRPDTPTTPLATETRRGGRSQRREWGRSQSAAGHLYESVRSGRSAIVMVVDDWLDDYKQDREEGLRELFNFVVQCCGCKGLMTREMFTSMQNADIISHLTKEFNEDSVSYPVVAGGSLGRRFREGLCEFVSQLVRRCQNSLLYDEFLFSSLVAFLTGLADSQVRAFRHTSTLLAMRLMSAVVKVAAVVYAQVQVTHRRFQLEKTKSSHQQATERLEELQNSYNELLEHQEELDSLMNAIFKGVFVHRYRDKVPEIRALCVAEMREWLRENPGAFLNDGYLKYLGWMLHDKQPGVRVQAVLSLQKLYEEQDFIGRLELFTSRFKERLLNMVLDRDSDVAEETVRLLLLISRNMDDGLSEEECSRVYPLVFSAHRGLASVTGEFLYYVCVCVCQYHEHAAYLVDSLWSVAGAELRDWETMTSLLLQARGERRGLDDDEEAALIEIMISAVRQAAEATPPASRLTVKKSVSNKSRKIQNQERKRITHHFIPLLPPLLAKYSADVEKVRCLLTAPLHFDLEAYGSTGRLEKCLDLLLSEVCEVVKKHNEQRVLEACVRVLYVLCSERYTFCTRAEKAVSQLLDATIERFTAHFSDILQGSADEDDVYSAATSLKRLAIFSSSRDLTERNLFQPCFILLKTGVETREIHTELMLSALRCAMFQLLWEKMKISDNTVQTARAGLRKLEKMVGSFCAVCQSCLPLDQSDVRDQAFECLCDVLVMFGGAEPQSVSFSADETLRADMASFLLDYIFTEDDDDDDEGEDEEEMMKLGALRRRRNQLAGYCKLILYGVFDLRAATDVLKYYNKFYRDFGDIIKETLSKSKVISAVESARTVCLSLQQMFSSLGEEDQAEEMRDIRNLAKRLAMSFGINLQLIRKPLLTLHQDGIQFAVRRADDDDEGSNLRFLEILSEFSFKLVLQDRTQLLNYLRSVCGGVSSSSVMMYERSLRLGSRNTAPRSPNQTPAKKRRRTERSVNSLDNPILTSTVQPDRAAHTRRRTRSPSGSYSSDQLSGDDFLQRSVERKVLTHSSEHSEVQSQISALSLIEEDLEEEIVDYDDEDFEMSVSLPSTRHSTSFLEDLFE</sequence>
<reference evidence="6 7" key="1">
    <citation type="submission" date="2021-07" db="EMBL/GenBank/DDBJ databases">
        <authorList>
            <person name="Imarazene B."/>
            <person name="Zahm M."/>
            <person name="Klopp C."/>
            <person name="Cabau C."/>
            <person name="Beille S."/>
            <person name="Jouanno E."/>
            <person name="Castinel A."/>
            <person name="Lluch J."/>
            <person name="Gil L."/>
            <person name="Kuchtly C."/>
            <person name="Lopez Roques C."/>
            <person name="Donnadieu C."/>
            <person name="Parrinello H."/>
            <person name="Journot L."/>
            <person name="Du K."/>
            <person name="Schartl M."/>
            <person name="Retaux S."/>
            <person name="Guiguen Y."/>
        </authorList>
    </citation>
    <scope>NUCLEOTIDE SEQUENCE [LARGE SCALE GENOMIC DNA]</scope>
    <source>
        <strain evidence="6">Pach_M1</strain>
        <tissue evidence="6">Testis</tissue>
    </source>
</reference>
<accession>A0A8T2KYJ5</accession>
<feature type="region of interest" description="Disordered" evidence="4">
    <location>
        <begin position="1025"/>
        <end position="1090"/>
    </location>
</feature>
<evidence type="ECO:0000313" key="7">
    <source>
        <dbReference type="Proteomes" id="UP000752171"/>
    </source>
</evidence>
<dbReference type="GO" id="GO:0051301">
    <property type="term" value="P:cell division"/>
    <property type="evidence" value="ECO:0007669"/>
    <property type="project" value="UniProtKB-UniRule"/>
</dbReference>
<proteinExistence type="inferred from homology"/>
<protein>
    <recommendedName>
        <fullName evidence="2">Cohesin subunit SA</fullName>
    </recommendedName>
    <alternativeName>
        <fullName evidence="2">SCC3 homolog</fullName>
    </alternativeName>
    <alternativeName>
        <fullName evidence="2">Stromal antigen</fullName>
    </alternativeName>
</protein>
<feature type="domain" description="SCD" evidence="5">
    <location>
        <begin position="326"/>
        <end position="411"/>
    </location>
</feature>
<comment type="subunit">
    <text evidence="2">Part of the cohesin complex which is composed of a heterodimer between a SMC1 protein (SMC1A or SMC1B) and SMC3, which are attached via their hinge domain, and RAD21 which link them at their heads, and one STAG protein.</text>
</comment>
<dbReference type="EMBL" id="JAICCE010000019">
    <property type="protein sequence ID" value="KAG9263737.1"/>
    <property type="molecule type" value="Genomic_DNA"/>
</dbReference>
<dbReference type="GO" id="GO:0003682">
    <property type="term" value="F:chromatin binding"/>
    <property type="evidence" value="ECO:0007669"/>
    <property type="project" value="TreeGrafter"/>
</dbReference>
<comment type="caution">
    <text evidence="6">The sequence shown here is derived from an EMBL/GenBank/DDBJ whole genome shotgun (WGS) entry which is preliminary data.</text>
</comment>
<comment type="subcellular location">
    <subcellularLocation>
        <location evidence="2">Nucleus</location>
    </subcellularLocation>
    <subcellularLocation>
        <location evidence="2">Chromosome</location>
    </subcellularLocation>
    <subcellularLocation>
        <location evidence="2">Chromosome</location>
        <location evidence="2">Centromere</location>
    </subcellularLocation>
</comment>
<dbReference type="InterPro" id="IPR011989">
    <property type="entry name" value="ARM-like"/>
</dbReference>
<dbReference type="GO" id="GO:0005634">
    <property type="term" value="C:nucleus"/>
    <property type="evidence" value="ECO:0007669"/>
    <property type="project" value="UniProtKB-SubCell"/>
</dbReference>
<comment type="similarity">
    <text evidence="1 2">Belongs to the SCC3 family.</text>
</comment>
<keyword evidence="2" id="KW-0539">Nucleus</keyword>
<evidence type="ECO:0000256" key="1">
    <source>
        <dbReference type="ARBA" id="ARBA00005486"/>
    </source>
</evidence>
<keyword evidence="2" id="KW-0132">Cell division</keyword>
<keyword evidence="2" id="KW-0159">Chromosome partition</keyword>
<dbReference type="PANTHER" id="PTHR11199">
    <property type="entry name" value="STROMAL ANTIGEN"/>
    <property type="match status" value="1"/>
</dbReference>
<dbReference type="GO" id="GO:0007059">
    <property type="term" value="P:chromosome segregation"/>
    <property type="evidence" value="ECO:0007669"/>
    <property type="project" value="UniProtKB-KW"/>
</dbReference>
<organism evidence="6 7">
    <name type="scientific">Astyanax mexicanus</name>
    <name type="common">Blind cave fish</name>
    <name type="synonym">Astyanax fasciatus mexicanus</name>
    <dbReference type="NCBI Taxonomy" id="7994"/>
    <lineage>
        <taxon>Eukaryota</taxon>
        <taxon>Metazoa</taxon>
        <taxon>Chordata</taxon>
        <taxon>Craniata</taxon>
        <taxon>Vertebrata</taxon>
        <taxon>Euteleostomi</taxon>
        <taxon>Actinopterygii</taxon>
        <taxon>Neopterygii</taxon>
        <taxon>Teleostei</taxon>
        <taxon>Ostariophysi</taxon>
        <taxon>Characiformes</taxon>
        <taxon>Characoidei</taxon>
        <taxon>Acestrorhamphidae</taxon>
        <taxon>Acestrorhamphinae</taxon>
        <taxon>Astyanax</taxon>
    </lineage>
</organism>
<comment type="function">
    <text evidence="2">Component of cohesin complex, a complex required for the cohesion of sister chromatids after DNA replication. The cohesin complex apparently forms a large proteinaceous ring within which sister chromatids can be trapped. At anaphase, the complex is cleaved and dissociates from chromatin, allowing sister chromatids to segregate.</text>
</comment>
<dbReference type="Pfam" id="PF08514">
    <property type="entry name" value="STAG"/>
    <property type="match status" value="1"/>
</dbReference>
<name>A0A8T2KYJ5_ASTMX</name>
<dbReference type="OrthoDB" id="498590at2759"/>
<dbReference type="InterPro" id="IPR016024">
    <property type="entry name" value="ARM-type_fold"/>
</dbReference>
<dbReference type="Pfam" id="PF21581">
    <property type="entry name" value="SCD"/>
    <property type="match status" value="1"/>
</dbReference>
<keyword evidence="2" id="KW-0131">Cell cycle</keyword>
<dbReference type="GO" id="GO:0008278">
    <property type="term" value="C:cohesin complex"/>
    <property type="evidence" value="ECO:0007669"/>
    <property type="project" value="UniProtKB-UniRule"/>
</dbReference>
<evidence type="ECO:0000256" key="3">
    <source>
        <dbReference type="SAM" id="Coils"/>
    </source>
</evidence>
<feature type="compositionally biased region" description="Basic and acidic residues" evidence="4">
    <location>
        <begin position="22"/>
        <end position="32"/>
    </location>
</feature>
<dbReference type="SUPFAM" id="SSF48371">
    <property type="entry name" value="ARM repeat"/>
    <property type="match status" value="1"/>
</dbReference>
<evidence type="ECO:0000256" key="4">
    <source>
        <dbReference type="SAM" id="MobiDB-lite"/>
    </source>
</evidence>
<feature type="region of interest" description="Disordered" evidence="4">
    <location>
        <begin position="60"/>
        <end position="113"/>
    </location>
</feature>
<evidence type="ECO:0000256" key="2">
    <source>
        <dbReference type="RuleBase" id="RU369063"/>
    </source>
</evidence>
<dbReference type="GO" id="GO:0000775">
    <property type="term" value="C:chromosome, centromeric region"/>
    <property type="evidence" value="ECO:0007669"/>
    <property type="project" value="UniProtKB-SubCell"/>
</dbReference>